<dbReference type="AlphaFoldDB" id="A0A9X2A588"/>
<proteinExistence type="predicted"/>
<name>A0A9X2A588_9FLAO</name>
<dbReference type="Proteomes" id="UP001139344">
    <property type="component" value="Unassembled WGS sequence"/>
</dbReference>
<dbReference type="RefSeq" id="WP_240096914.1">
    <property type="nucleotide sequence ID" value="NZ_JAJSON010000014.1"/>
</dbReference>
<keyword evidence="2" id="KW-1185">Reference proteome</keyword>
<evidence type="ECO:0000313" key="1">
    <source>
        <dbReference type="EMBL" id="MCG9971025.1"/>
    </source>
</evidence>
<sequence length="147" mass="16916">MSQYQVKKDDVLNCYNALKDLKKILEYTPNVNLTEYANKNDLNNNFGTVLKEGGILEHNGIRGVGSEWKWVSKVEPSRDMAKETLKRINQKIAALNKKYSSKKTSNKKENKSTSESQILINTERLSFSITKLLWGLISVKTIYHYDK</sequence>
<evidence type="ECO:0000313" key="2">
    <source>
        <dbReference type="Proteomes" id="UP001139344"/>
    </source>
</evidence>
<gene>
    <name evidence="1" type="ORF">LU635_05190</name>
</gene>
<organism evidence="1 2">
    <name type="scientific">Christiangramia crocea</name>
    <dbReference type="NCBI Taxonomy" id="2904124"/>
    <lineage>
        <taxon>Bacteria</taxon>
        <taxon>Pseudomonadati</taxon>
        <taxon>Bacteroidota</taxon>
        <taxon>Flavobacteriia</taxon>
        <taxon>Flavobacteriales</taxon>
        <taxon>Flavobacteriaceae</taxon>
        <taxon>Christiangramia</taxon>
    </lineage>
</organism>
<dbReference type="EMBL" id="JAJSON010000014">
    <property type="protein sequence ID" value="MCG9971025.1"/>
    <property type="molecule type" value="Genomic_DNA"/>
</dbReference>
<protein>
    <submittedName>
        <fullName evidence="1">Uncharacterized protein</fullName>
    </submittedName>
</protein>
<accession>A0A9X2A588</accession>
<reference evidence="1" key="1">
    <citation type="submission" date="2021-12" db="EMBL/GenBank/DDBJ databases">
        <title>Description of Gramella crocea sp. nov., a new bacterium isolated from activated sludge.</title>
        <authorList>
            <person name="Zhang X."/>
        </authorList>
    </citation>
    <scope>NUCLEOTIDE SEQUENCE</scope>
    <source>
        <strain evidence="1">YB25</strain>
    </source>
</reference>
<comment type="caution">
    <text evidence="1">The sequence shown here is derived from an EMBL/GenBank/DDBJ whole genome shotgun (WGS) entry which is preliminary data.</text>
</comment>